<dbReference type="Pfam" id="PF03106">
    <property type="entry name" value="WRKY"/>
    <property type="match status" value="1"/>
</dbReference>
<evidence type="ECO:0000256" key="2">
    <source>
        <dbReference type="ARBA" id="ARBA00023015"/>
    </source>
</evidence>
<name>A0ABD1NF01_9FABA</name>
<accession>A0ABD1NF01</accession>
<dbReference type="PANTHER" id="PTHR31429">
    <property type="entry name" value="WRKY TRANSCRIPTION FACTOR 36-RELATED"/>
    <property type="match status" value="1"/>
</dbReference>
<feature type="domain" description="WRKY" evidence="6">
    <location>
        <begin position="79"/>
        <end position="146"/>
    </location>
</feature>
<dbReference type="SMART" id="SM00774">
    <property type="entry name" value="WRKY"/>
    <property type="match status" value="1"/>
</dbReference>
<proteinExistence type="predicted"/>
<dbReference type="Gene3D" id="2.20.25.80">
    <property type="entry name" value="WRKY domain"/>
    <property type="match status" value="1"/>
</dbReference>
<evidence type="ECO:0000259" key="6">
    <source>
        <dbReference type="PROSITE" id="PS50811"/>
    </source>
</evidence>
<keyword evidence="3" id="KW-0238">DNA-binding</keyword>
<reference evidence="7 8" key="1">
    <citation type="submission" date="2024-08" db="EMBL/GenBank/DDBJ databases">
        <title>Insights into the chromosomal genome structure of Flemingia macrophylla.</title>
        <authorList>
            <person name="Ding Y."/>
            <person name="Zhao Y."/>
            <person name="Bi W."/>
            <person name="Wu M."/>
            <person name="Zhao G."/>
            <person name="Gong Y."/>
            <person name="Li W."/>
            <person name="Zhang P."/>
        </authorList>
    </citation>
    <scope>NUCLEOTIDE SEQUENCE [LARGE SCALE GENOMIC DNA]</scope>
    <source>
        <strain evidence="7">DYQJB</strain>
        <tissue evidence="7">Leaf</tissue>
    </source>
</reference>
<dbReference type="Proteomes" id="UP001603857">
    <property type="component" value="Unassembled WGS sequence"/>
</dbReference>
<dbReference type="InterPro" id="IPR003657">
    <property type="entry name" value="WRKY_dom"/>
</dbReference>
<dbReference type="InterPro" id="IPR036576">
    <property type="entry name" value="WRKY_dom_sf"/>
</dbReference>
<dbReference type="EMBL" id="JBGMDY010000001">
    <property type="protein sequence ID" value="KAL2346656.1"/>
    <property type="molecule type" value="Genomic_DNA"/>
</dbReference>
<dbReference type="GO" id="GO:0003677">
    <property type="term" value="F:DNA binding"/>
    <property type="evidence" value="ECO:0007669"/>
    <property type="project" value="UniProtKB-KW"/>
</dbReference>
<dbReference type="PANTHER" id="PTHR31429:SF38">
    <property type="entry name" value="WRKY TRANSCRIPTION FACTOR 40-RELATED"/>
    <property type="match status" value="1"/>
</dbReference>
<evidence type="ECO:0000313" key="7">
    <source>
        <dbReference type="EMBL" id="KAL2346656.1"/>
    </source>
</evidence>
<sequence length="254" mass="28743">MDEKVGMLEAKLRRVKEENCILRARLETLSSICEKLHSYIKEINDAEQKSHQNGSTLARPEFSQAQRPSRIFVRTHSKDTSLMVKDGYRWKKYGQKKATRDNPSPRGYFRCSMTPTCPVKKRVQRSMQDRSILVATYEGKHDHGVFGDLLKPSSSKPEGSMANNLSMTIKPKDKDATNIDLALCNWTQRDSRLGKVAKQQNERGSDSNIEDYVSSIIKDPDFITTLAEAVVQCISSQSKQLGLNLNLGLHEPNL</sequence>
<keyword evidence="8" id="KW-1185">Reference proteome</keyword>
<evidence type="ECO:0000256" key="3">
    <source>
        <dbReference type="ARBA" id="ARBA00023125"/>
    </source>
</evidence>
<keyword evidence="5" id="KW-0539">Nucleus</keyword>
<dbReference type="PROSITE" id="PS50811">
    <property type="entry name" value="WRKY"/>
    <property type="match status" value="1"/>
</dbReference>
<organism evidence="7 8">
    <name type="scientific">Flemingia macrophylla</name>
    <dbReference type="NCBI Taxonomy" id="520843"/>
    <lineage>
        <taxon>Eukaryota</taxon>
        <taxon>Viridiplantae</taxon>
        <taxon>Streptophyta</taxon>
        <taxon>Embryophyta</taxon>
        <taxon>Tracheophyta</taxon>
        <taxon>Spermatophyta</taxon>
        <taxon>Magnoliopsida</taxon>
        <taxon>eudicotyledons</taxon>
        <taxon>Gunneridae</taxon>
        <taxon>Pentapetalae</taxon>
        <taxon>rosids</taxon>
        <taxon>fabids</taxon>
        <taxon>Fabales</taxon>
        <taxon>Fabaceae</taxon>
        <taxon>Papilionoideae</taxon>
        <taxon>50 kb inversion clade</taxon>
        <taxon>NPAAA clade</taxon>
        <taxon>indigoferoid/millettioid clade</taxon>
        <taxon>Phaseoleae</taxon>
        <taxon>Flemingia</taxon>
    </lineage>
</organism>
<dbReference type="AlphaFoldDB" id="A0ABD1NF01"/>
<evidence type="ECO:0000256" key="4">
    <source>
        <dbReference type="ARBA" id="ARBA00023163"/>
    </source>
</evidence>
<gene>
    <name evidence="7" type="ORF">Fmac_000656</name>
</gene>
<keyword evidence="2" id="KW-0805">Transcription regulation</keyword>
<comment type="caution">
    <text evidence="7">The sequence shown here is derived from an EMBL/GenBank/DDBJ whole genome shotgun (WGS) entry which is preliminary data.</text>
</comment>
<dbReference type="SUPFAM" id="SSF118290">
    <property type="entry name" value="WRKY DNA-binding domain"/>
    <property type="match status" value="1"/>
</dbReference>
<protein>
    <recommendedName>
        <fullName evidence="6">WRKY domain-containing protein</fullName>
    </recommendedName>
</protein>
<keyword evidence="4" id="KW-0804">Transcription</keyword>
<evidence type="ECO:0000256" key="5">
    <source>
        <dbReference type="ARBA" id="ARBA00023242"/>
    </source>
</evidence>
<evidence type="ECO:0000256" key="1">
    <source>
        <dbReference type="ARBA" id="ARBA00004123"/>
    </source>
</evidence>
<dbReference type="InterPro" id="IPR044810">
    <property type="entry name" value="WRKY_plant"/>
</dbReference>
<dbReference type="GO" id="GO:0005634">
    <property type="term" value="C:nucleus"/>
    <property type="evidence" value="ECO:0007669"/>
    <property type="project" value="UniProtKB-SubCell"/>
</dbReference>
<comment type="subcellular location">
    <subcellularLocation>
        <location evidence="1">Nucleus</location>
    </subcellularLocation>
</comment>
<evidence type="ECO:0000313" key="8">
    <source>
        <dbReference type="Proteomes" id="UP001603857"/>
    </source>
</evidence>